<dbReference type="InterPro" id="IPR002049">
    <property type="entry name" value="LE_dom"/>
</dbReference>
<evidence type="ECO:0000313" key="4">
    <source>
        <dbReference type="WBParaSite" id="nRc.2.0.1.t29814-RA"/>
    </source>
</evidence>
<name>A0A915JUS3_ROMCU</name>
<dbReference type="PROSITE" id="PS50026">
    <property type="entry name" value="EGF_3"/>
    <property type="match status" value="1"/>
</dbReference>
<dbReference type="WBParaSite" id="nRc.2.0.1.t29814-RA">
    <property type="protein sequence ID" value="nRc.2.0.1.t29814-RA"/>
    <property type="gene ID" value="nRc.2.0.1.g29814"/>
</dbReference>
<feature type="domain" description="EGF-like" evidence="2">
    <location>
        <begin position="36"/>
        <end position="76"/>
    </location>
</feature>
<dbReference type="PROSITE" id="PS01248">
    <property type="entry name" value="EGF_LAM_1"/>
    <property type="match status" value="1"/>
</dbReference>
<keyword evidence="1" id="KW-1015">Disulfide bond</keyword>
<dbReference type="PROSITE" id="PS00022">
    <property type="entry name" value="EGF_1"/>
    <property type="match status" value="1"/>
</dbReference>
<accession>A0A915JUS3</accession>
<proteinExistence type="predicted"/>
<comment type="caution">
    <text evidence="1">Lacks conserved residue(s) required for the propagation of feature annotation.</text>
</comment>
<dbReference type="AlphaFoldDB" id="A0A915JUS3"/>
<dbReference type="Proteomes" id="UP000887565">
    <property type="component" value="Unplaced"/>
</dbReference>
<keyword evidence="3" id="KW-1185">Reference proteome</keyword>
<sequence>MFDAQALIVADNALFFAPPIFFLACCPDNQWGPECQPCPGDADRPCFGRGKCDGEGTRKGTGKCKCDKGYQGNLCRKCSTNYFASLQNETHITCDNFKYY</sequence>
<evidence type="ECO:0000259" key="2">
    <source>
        <dbReference type="PROSITE" id="PS50026"/>
    </source>
</evidence>
<dbReference type="InterPro" id="IPR000742">
    <property type="entry name" value="EGF"/>
</dbReference>
<protein>
    <submittedName>
        <fullName evidence="4">EGF-like domain-containing protein</fullName>
    </submittedName>
</protein>
<dbReference type="Gene3D" id="2.10.25.10">
    <property type="entry name" value="Laminin"/>
    <property type="match status" value="1"/>
</dbReference>
<reference evidence="4" key="1">
    <citation type="submission" date="2022-11" db="UniProtKB">
        <authorList>
            <consortium name="WormBaseParasite"/>
        </authorList>
    </citation>
    <scope>IDENTIFICATION</scope>
</reference>
<keyword evidence="1" id="KW-0245">EGF-like domain</keyword>
<evidence type="ECO:0000313" key="3">
    <source>
        <dbReference type="Proteomes" id="UP000887565"/>
    </source>
</evidence>
<feature type="disulfide bond" evidence="1">
    <location>
        <begin position="66"/>
        <end position="75"/>
    </location>
</feature>
<organism evidence="3 4">
    <name type="scientific">Romanomermis culicivorax</name>
    <name type="common">Nematode worm</name>
    <dbReference type="NCBI Taxonomy" id="13658"/>
    <lineage>
        <taxon>Eukaryota</taxon>
        <taxon>Metazoa</taxon>
        <taxon>Ecdysozoa</taxon>
        <taxon>Nematoda</taxon>
        <taxon>Enoplea</taxon>
        <taxon>Dorylaimia</taxon>
        <taxon>Mermithida</taxon>
        <taxon>Mermithoidea</taxon>
        <taxon>Mermithidae</taxon>
        <taxon>Romanomermis</taxon>
    </lineage>
</organism>
<evidence type="ECO:0000256" key="1">
    <source>
        <dbReference type="PROSITE-ProRule" id="PRU00076"/>
    </source>
</evidence>